<comment type="caution">
    <text evidence="3">The sequence shown here is derived from an EMBL/GenBank/DDBJ whole genome shotgun (WGS) entry which is preliminary data.</text>
</comment>
<dbReference type="Pfam" id="PF00226">
    <property type="entry name" value="DnaJ"/>
    <property type="match status" value="1"/>
</dbReference>
<protein>
    <submittedName>
        <fullName evidence="3">J domain-containing protein</fullName>
    </submittedName>
</protein>
<dbReference type="AlphaFoldDB" id="A0AAV4NFL6"/>
<feature type="compositionally biased region" description="Basic and acidic residues" evidence="1">
    <location>
        <begin position="260"/>
        <end position="279"/>
    </location>
</feature>
<feature type="domain" description="J" evidence="2">
    <location>
        <begin position="3"/>
        <end position="71"/>
    </location>
</feature>
<proteinExistence type="predicted"/>
<dbReference type="InterPro" id="IPR001623">
    <property type="entry name" value="DnaJ_domain"/>
</dbReference>
<evidence type="ECO:0000256" key="1">
    <source>
        <dbReference type="SAM" id="MobiDB-lite"/>
    </source>
</evidence>
<evidence type="ECO:0000313" key="3">
    <source>
        <dbReference type="EMBL" id="GIX82716.1"/>
    </source>
</evidence>
<dbReference type="PROSITE" id="PS50076">
    <property type="entry name" value="DNAJ_2"/>
    <property type="match status" value="1"/>
</dbReference>
<keyword evidence="4" id="KW-1185">Reference proteome</keyword>
<dbReference type="InterPro" id="IPR036869">
    <property type="entry name" value="J_dom_sf"/>
</dbReference>
<organism evidence="3 4">
    <name type="scientific">Caerostris extrusa</name>
    <name type="common">Bark spider</name>
    <name type="synonym">Caerostris bankana</name>
    <dbReference type="NCBI Taxonomy" id="172846"/>
    <lineage>
        <taxon>Eukaryota</taxon>
        <taxon>Metazoa</taxon>
        <taxon>Ecdysozoa</taxon>
        <taxon>Arthropoda</taxon>
        <taxon>Chelicerata</taxon>
        <taxon>Arachnida</taxon>
        <taxon>Araneae</taxon>
        <taxon>Araneomorphae</taxon>
        <taxon>Entelegynae</taxon>
        <taxon>Araneoidea</taxon>
        <taxon>Araneidae</taxon>
        <taxon>Caerostris</taxon>
    </lineage>
</organism>
<evidence type="ECO:0000259" key="2">
    <source>
        <dbReference type="PROSITE" id="PS50076"/>
    </source>
</evidence>
<accession>A0AAV4NFL6</accession>
<dbReference type="Proteomes" id="UP001054945">
    <property type="component" value="Unassembled WGS sequence"/>
</dbReference>
<dbReference type="Gene3D" id="1.10.287.110">
    <property type="entry name" value="DnaJ domain"/>
    <property type="match status" value="1"/>
</dbReference>
<name>A0AAV4NFL6_CAEEX</name>
<feature type="compositionally biased region" description="Low complexity" evidence="1">
    <location>
        <begin position="280"/>
        <end position="289"/>
    </location>
</feature>
<sequence>MPNLYEILNVDPFDSESNISEAADKLIAEWDPDPFDDRKARAVVAAVMREIIDARNILTDPQKRQEYDVRIGLADVVYKDYELGEELPVSAAGNVKMMSYLDNKRPCHKVGKEHSNQHHNNHTSGPILQNTIISFSSDFEPLTSSQSSCETWKNQERPARKFSKPVIKVSQIVNGVEKVTRPETMRPEEMTHQYSKEIQPIIPTEYHPISKKEILKRTKEIESVIEEDISIKTDTKITMPLKHSKSIQMKPEMIIGEESHAQISKDETQKEGKILKDKSSTISSSEYSPEIEVSKISDEITPKISKNF</sequence>
<dbReference type="EMBL" id="BPLR01003263">
    <property type="protein sequence ID" value="GIX82716.1"/>
    <property type="molecule type" value="Genomic_DNA"/>
</dbReference>
<feature type="region of interest" description="Disordered" evidence="1">
    <location>
        <begin position="260"/>
        <end position="289"/>
    </location>
</feature>
<dbReference type="SUPFAM" id="SSF46565">
    <property type="entry name" value="Chaperone J-domain"/>
    <property type="match status" value="1"/>
</dbReference>
<reference evidence="3 4" key="1">
    <citation type="submission" date="2021-06" db="EMBL/GenBank/DDBJ databases">
        <title>Caerostris extrusa draft genome.</title>
        <authorList>
            <person name="Kono N."/>
            <person name="Arakawa K."/>
        </authorList>
    </citation>
    <scope>NUCLEOTIDE SEQUENCE [LARGE SCALE GENOMIC DNA]</scope>
</reference>
<gene>
    <name evidence="3" type="primary">AVEN_217254_1</name>
    <name evidence="3" type="ORF">CEXT_97111</name>
</gene>
<evidence type="ECO:0000313" key="4">
    <source>
        <dbReference type="Proteomes" id="UP001054945"/>
    </source>
</evidence>